<dbReference type="Gene3D" id="3.40.50.1820">
    <property type="entry name" value="alpha/beta hydrolase"/>
    <property type="match status" value="1"/>
</dbReference>
<comment type="caution">
    <text evidence="3">The sequence shown here is derived from an EMBL/GenBank/DDBJ whole genome shotgun (WGS) entry which is preliminary data.</text>
</comment>
<dbReference type="InterPro" id="IPR050955">
    <property type="entry name" value="Plant_Biomass_Hydrol_Est"/>
</dbReference>
<protein>
    <submittedName>
        <fullName evidence="3">PHB depolymerase family esterase</fullName>
    </submittedName>
</protein>
<dbReference type="Pfam" id="PF10503">
    <property type="entry name" value="Esterase_PHB"/>
    <property type="match status" value="1"/>
</dbReference>
<evidence type="ECO:0000313" key="3">
    <source>
        <dbReference type="EMBL" id="MBF6354196.1"/>
    </source>
</evidence>
<evidence type="ECO:0000313" key="4">
    <source>
        <dbReference type="Proteomes" id="UP000707731"/>
    </source>
</evidence>
<gene>
    <name evidence="3" type="ORF">IU449_06515</name>
</gene>
<name>A0ABS0D6U8_9NOCA</name>
<dbReference type="RefSeq" id="WP_195000991.1">
    <property type="nucleotide sequence ID" value="NZ_JADLQN010000001.1"/>
</dbReference>
<organism evidence="3 4">
    <name type="scientific">Nocardia higoensis</name>
    <dbReference type="NCBI Taxonomy" id="228599"/>
    <lineage>
        <taxon>Bacteria</taxon>
        <taxon>Bacillati</taxon>
        <taxon>Actinomycetota</taxon>
        <taxon>Actinomycetes</taxon>
        <taxon>Mycobacteriales</taxon>
        <taxon>Nocardiaceae</taxon>
        <taxon>Nocardia</taxon>
    </lineage>
</organism>
<keyword evidence="2" id="KW-0378">Hydrolase</keyword>
<dbReference type="EMBL" id="JADLQN010000001">
    <property type="protein sequence ID" value="MBF6354196.1"/>
    <property type="molecule type" value="Genomic_DNA"/>
</dbReference>
<evidence type="ECO:0000256" key="2">
    <source>
        <dbReference type="ARBA" id="ARBA00022801"/>
    </source>
</evidence>
<dbReference type="PANTHER" id="PTHR43037:SF1">
    <property type="entry name" value="BLL1128 PROTEIN"/>
    <property type="match status" value="1"/>
</dbReference>
<dbReference type="InterPro" id="IPR029058">
    <property type="entry name" value="AB_hydrolase_fold"/>
</dbReference>
<keyword evidence="1" id="KW-0732">Signal</keyword>
<dbReference type="SUPFAM" id="SSF53474">
    <property type="entry name" value="alpha/beta-Hydrolases"/>
    <property type="match status" value="1"/>
</dbReference>
<dbReference type="PANTHER" id="PTHR43037">
    <property type="entry name" value="UNNAMED PRODUCT-RELATED"/>
    <property type="match status" value="1"/>
</dbReference>
<dbReference type="Proteomes" id="UP000707731">
    <property type="component" value="Unassembled WGS sequence"/>
</dbReference>
<dbReference type="InterPro" id="IPR010126">
    <property type="entry name" value="Esterase_phb"/>
</dbReference>
<dbReference type="NCBIfam" id="TIGR01840">
    <property type="entry name" value="esterase_phb"/>
    <property type="match status" value="1"/>
</dbReference>
<proteinExistence type="predicted"/>
<evidence type="ECO:0000256" key="1">
    <source>
        <dbReference type="ARBA" id="ARBA00022729"/>
    </source>
</evidence>
<keyword evidence="4" id="KW-1185">Reference proteome</keyword>
<sequence>MKTIDTGLRTDFSRRPALESIRATLRRIVGHVISPGRIAAPVALAVLVGLGALSGPEAHASEVTQRSYTNAAGTRDYYLHVPPGDPAGKPLMIYLHGCTDPQAQLAGNGFALTRVADELGFVLAYPIQTRAANERHCWNWFDPANQQREAGEPSIVAGITNTLIEEFGIDRDRVYVGGYSAGGGMSTVMAATYPDLYAAIAPMAGGPYGINPRPPHADLTGAGIVAAMGTRARPVPAFFLQDLADQTSLYPIGRANILQWLGADRRAGNLTLADTPTAVATTTDPVPATIEHYSNQGCELAQFLTPIGPDHIGGGLLMQSTNGLALQRRMMDFLLAHRLPGPQRAC</sequence>
<accession>A0ABS0D6U8</accession>
<reference evidence="3 4" key="1">
    <citation type="submission" date="2020-10" db="EMBL/GenBank/DDBJ databases">
        <title>Identification of Nocardia species via Next-generation sequencing and recognition of intraspecies genetic diversity.</title>
        <authorList>
            <person name="Li P."/>
            <person name="Li P."/>
            <person name="Lu B."/>
        </authorList>
    </citation>
    <scope>NUCLEOTIDE SEQUENCE [LARGE SCALE GENOMIC DNA]</scope>
    <source>
        <strain evidence="3 4">BJ06-0143</strain>
    </source>
</reference>